<evidence type="ECO:0000259" key="1">
    <source>
        <dbReference type="PROSITE" id="PS50930"/>
    </source>
</evidence>
<evidence type="ECO:0000313" key="2">
    <source>
        <dbReference type="EMBL" id="AIL46045.1"/>
    </source>
</evidence>
<dbReference type="eggNOG" id="COG3279">
    <property type="taxonomic scope" value="Bacteria"/>
</dbReference>
<dbReference type="RefSeq" id="WP_009088475.1">
    <property type="nucleotide sequence ID" value="NZ_CP007547.1"/>
</dbReference>
<dbReference type="GeneID" id="56683347"/>
<dbReference type="GO" id="GO:0000156">
    <property type="term" value="F:phosphorelay response regulator activity"/>
    <property type="evidence" value="ECO:0007669"/>
    <property type="project" value="InterPro"/>
</dbReference>
<dbReference type="HOGENOM" id="CLU_2182210_0_0_10"/>
<dbReference type="STRING" id="1338011.BD94_2270"/>
<organism evidence="2 3">
    <name type="scientific">Elizabethkingia anophelis NUHP1</name>
    <dbReference type="NCBI Taxonomy" id="1338011"/>
    <lineage>
        <taxon>Bacteria</taxon>
        <taxon>Pseudomonadati</taxon>
        <taxon>Bacteroidota</taxon>
        <taxon>Flavobacteriia</taxon>
        <taxon>Flavobacteriales</taxon>
        <taxon>Weeksellaceae</taxon>
        <taxon>Elizabethkingia</taxon>
    </lineage>
</organism>
<reference evidence="2" key="1">
    <citation type="journal article" date="2013" name="Lancet">
        <title>First case of E anophelis outbreak in an intensive-care unit.</title>
        <authorList>
            <person name="Teo J."/>
            <person name="Tan S.Y."/>
            <person name="Tay M."/>
            <person name="Ding Y."/>
            <person name="Kjelleberg S."/>
            <person name="Givskov M."/>
            <person name="Lin R.T."/>
            <person name="Yang L."/>
        </authorList>
    </citation>
    <scope>NUCLEOTIDE SEQUENCE [LARGE SCALE GENOMIC DNA]</scope>
    <source>
        <strain evidence="2">NUHP1</strain>
    </source>
</reference>
<dbReference type="Proteomes" id="UP000028933">
    <property type="component" value="Chromosome"/>
</dbReference>
<dbReference type="PANTHER" id="PTHR37299">
    <property type="entry name" value="TRANSCRIPTIONAL REGULATOR-RELATED"/>
    <property type="match status" value="1"/>
</dbReference>
<dbReference type="PROSITE" id="PS50930">
    <property type="entry name" value="HTH_LYTTR"/>
    <property type="match status" value="1"/>
</dbReference>
<proteinExistence type="predicted"/>
<dbReference type="InterPro" id="IPR046947">
    <property type="entry name" value="LytR-like"/>
</dbReference>
<feature type="domain" description="HTH LytTR-type" evidence="1">
    <location>
        <begin position="9"/>
        <end position="74"/>
    </location>
</feature>
<sequence>MSEKQYTFIKSGKRLIKLNFDEISIIKGLGNYVEIITTGNKKLVYYKSLKDLIENLPEEFMRVHNSFIINLRNVDYFEDNHLIINDQKISVAKSYKECLQNSIENLLL</sequence>
<dbReference type="KEGG" id="eao:BD94_2270"/>
<dbReference type="GO" id="GO:0003677">
    <property type="term" value="F:DNA binding"/>
    <property type="evidence" value="ECO:0007669"/>
    <property type="project" value="InterPro"/>
</dbReference>
<name>A0A077EKS8_9FLAO</name>
<gene>
    <name evidence="2" type="ORF">BD94_2270</name>
</gene>
<dbReference type="SMART" id="SM00850">
    <property type="entry name" value="LytTR"/>
    <property type="match status" value="1"/>
</dbReference>
<evidence type="ECO:0000313" key="3">
    <source>
        <dbReference type="Proteomes" id="UP000028933"/>
    </source>
</evidence>
<dbReference type="EMBL" id="CP007547">
    <property type="protein sequence ID" value="AIL46045.1"/>
    <property type="molecule type" value="Genomic_DNA"/>
</dbReference>
<dbReference type="PANTHER" id="PTHR37299:SF1">
    <property type="entry name" value="STAGE 0 SPORULATION PROTEIN A HOMOLOG"/>
    <property type="match status" value="1"/>
</dbReference>
<accession>A0A077EKS8</accession>
<dbReference type="InterPro" id="IPR007492">
    <property type="entry name" value="LytTR_DNA-bd_dom"/>
</dbReference>
<dbReference type="AlphaFoldDB" id="A0A077EKS8"/>
<protein>
    <submittedName>
        <fullName evidence="2">Two-component system response regulator</fullName>
    </submittedName>
</protein>
<dbReference type="Gene3D" id="2.40.50.1020">
    <property type="entry name" value="LytTr DNA-binding domain"/>
    <property type="match status" value="1"/>
</dbReference>
<dbReference type="Pfam" id="PF04397">
    <property type="entry name" value="LytTR"/>
    <property type="match status" value="1"/>
</dbReference>
<reference evidence="2" key="2">
    <citation type="journal article" date="2015" name="Genome Biol. Evol.">
        <title>Complete Genome Sequence and Transcriptomic Analysis of the Novel Pathogen Elizabethkingia anophelis in Response to Oxidative Stress.</title>
        <authorList>
            <person name="Li Y."/>
            <person name="Liu Y."/>
            <person name="Chew S.C."/>
            <person name="Tay M."/>
            <person name="Salido M.M."/>
            <person name="Teo J."/>
            <person name="Lauro F.M."/>
            <person name="Givskov M."/>
            <person name="Yang L."/>
        </authorList>
    </citation>
    <scope>NUCLEOTIDE SEQUENCE</scope>
    <source>
        <strain evidence="2">NUHP1</strain>
    </source>
</reference>